<keyword evidence="10" id="KW-0175">Coiled coil</keyword>
<dbReference type="InterPro" id="IPR048634">
    <property type="entry name" value="SecD_SecF_C"/>
</dbReference>
<dbReference type="NCBIfam" id="TIGR00916">
    <property type="entry name" value="2A0604s01"/>
    <property type="match status" value="1"/>
</dbReference>
<dbReference type="InterPro" id="IPR022813">
    <property type="entry name" value="SecD/SecF_arch_bac"/>
</dbReference>
<dbReference type="SUPFAM" id="SSF82866">
    <property type="entry name" value="Multidrug efflux transporter AcrB transmembrane domain"/>
    <property type="match status" value="1"/>
</dbReference>
<evidence type="ECO:0000256" key="5">
    <source>
        <dbReference type="ARBA" id="ARBA00022927"/>
    </source>
</evidence>
<dbReference type="GO" id="GO:0065002">
    <property type="term" value="P:intracellular protein transmembrane transport"/>
    <property type="evidence" value="ECO:0007669"/>
    <property type="project" value="UniProtKB-UniRule"/>
</dbReference>
<feature type="transmembrane region" description="Helical" evidence="9">
    <location>
        <begin position="464"/>
        <end position="484"/>
    </location>
</feature>
<dbReference type="InterPro" id="IPR054384">
    <property type="entry name" value="SecDF_P1_head"/>
</dbReference>
<evidence type="ECO:0000256" key="4">
    <source>
        <dbReference type="ARBA" id="ARBA00022692"/>
    </source>
</evidence>
<evidence type="ECO:0000256" key="8">
    <source>
        <dbReference type="ARBA" id="ARBA00023136"/>
    </source>
</evidence>
<feature type="domain" description="Protein export membrane protein SecD/SecF C-terminal" evidence="11">
    <location>
        <begin position="447"/>
        <end position="612"/>
    </location>
</feature>
<evidence type="ECO:0000256" key="6">
    <source>
        <dbReference type="ARBA" id="ARBA00022989"/>
    </source>
</evidence>
<dbReference type="PANTHER" id="PTHR30081:SF1">
    <property type="entry name" value="PROTEIN TRANSLOCASE SUBUNIT SECD"/>
    <property type="match status" value="1"/>
</dbReference>
<evidence type="ECO:0000256" key="7">
    <source>
        <dbReference type="ARBA" id="ARBA00023010"/>
    </source>
</evidence>
<protein>
    <recommendedName>
        <fullName evidence="9">Protein translocase subunit SecD</fullName>
    </recommendedName>
</protein>
<dbReference type="Gene3D" id="3.30.1360.200">
    <property type="match status" value="1"/>
</dbReference>
<organism evidence="14 15">
    <name type="scientific">Leptonema illini DSM 21528</name>
    <dbReference type="NCBI Taxonomy" id="929563"/>
    <lineage>
        <taxon>Bacteria</taxon>
        <taxon>Pseudomonadati</taxon>
        <taxon>Spirochaetota</taxon>
        <taxon>Spirochaetia</taxon>
        <taxon>Leptospirales</taxon>
        <taxon>Leptospiraceae</taxon>
        <taxon>Leptonema</taxon>
    </lineage>
</organism>
<dbReference type="Pfam" id="PF02355">
    <property type="entry name" value="SecD_SecF_C"/>
    <property type="match status" value="1"/>
</dbReference>
<comment type="subcellular location">
    <subcellularLocation>
        <location evidence="1 9">Cell membrane</location>
        <topology evidence="1 9">Multi-pass membrane protein</topology>
    </subcellularLocation>
</comment>
<sequence length="635" mass="70656">MNKLIWKTIVVGLSVGLSALLLWPNYGEREVRITFLEYTRNAEGQREPLPVEKIRMFLADSEKGLPASFPGATCEGQPEAQRQCIVKARYVTATQINEMVQRNADVLDDRRTIVLPHPVEHFFGFLSKDGIKRLALKLGLDLQGGMRAVFQANYDTYLANLKERFDPVVKDLEQKLASGTLPEDERLAAENRLAEMRRLLDLSEARKTELLQEALRIIEKRLMNQNLTEPELRMQPGSYSIAVDLPGVANSTQVLDIIKDTVTVEYRMVNDAATARFETPEFQETLLRIQEVYRQEHPDFVEVKRLIDEAALRAGLKPEEGRLFLYWRKNQAGTGISLPREFRVLGPAVMDGSDMTDARESLTGDSPWYRINFVMSNEGANKFADVTRNNIGKRMAIIWGDRVVSDPVIQTAIVGGSGVITGQFDLEEAREVANVIREGALPLPLDILSVSFIGPSLGKQSIEMGVYSVVVGFILVNVFMLLYYRVAGIVAVIALFLNLVILSALLSLLEFTLTLPGFAGLILTVGMAVDANVIIFEKIREDLRAGKSMSVAVHSGFESSFWTILDANVTTLISAVILYYNGDGPIQGFALTLFFGLVSSMFTALFVSRYLFDLMIDGLGMRNVPIGTGIAEKLK</sequence>
<dbReference type="NCBIfam" id="TIGR01129">
    <property type="entry name" value="secD"/>
    <property type="match status" value="1"/>
</dbReference>
<feature type="domain" description="Protein translocase subunit SecDF P1" evidence="12">
    <location>
        <begin position="212"/>
        <end position="271"/>
    </location>
</feature>
<keyword evidence="7 9" id="KW-0811">Translocation</keyword>
<dbReference type="InterPro" id="IPR048631">
    <property type="entry name" value="SecD_1st"/>
</dbReference>
<accession>H2CB20</accession>
<name>H2CB20_9LEPT</name>
<dbReference type="GO" id="GO:0005886">
    <property type="term" value="C:plasma membrane"/>
    <property type="evidence" value="ECO:0007669"/>
    <property type="project" value="UniProtKB-SubCell"/>
</dbReference>
<feature type="transmembrane region" description="Helical" evidence="9">
    <location>
        <begin position="515"/>
        <end position="536"/>
    </location>
</feature>
<evidence type="ECO:0000256" key="2">
    <source>
        <dbReference type="ARBA" id="ARBA00022448"/>
    </source>
</evidence>
<keyword evidence="5 9" id="KW-0653">Protein transport</keyword>
<evidence type="ECO:0000313" key="14">
    <source>
        <dbReference type="EMBL" id="EHQ08615.1"/>
    </source>
</evidence>
<dbReference type="GO" id="GO:0015450">
    <property type="term" value="F:protein-transporting ATPase activity"/>
    <property type="evidence" value="ECO:0007669"/>
    <property type="project" value="InterPro"/>
</dbReference>
<dbReference type="PANTHER" id="PTHR30081">
    <property type="entry name" value="PROTEIN-EXPORT MEMBRANE PROTEIN SEC"/>
    <property type="match status" value="1"/>
</dbReference>
<dbReference type="InterPro" id="IPR055344">
    <property type="entry name" value="SecD_SecF_C_bact"/>
</dbReference>
<feature type="transmembrane region" description="Helical" evidence="9">
    <location>
        <begin position="557"/>
        <end position="580"/>
    </location>
</feature>
<evidence type="ECO:0000256" key="10">
    <source>
        <dbReference type="SAM" id="Coils"/>
    </source>
</evidence>
<reference evidence="14 15" key="1">
    <citation type="submission" date="2011-10" db="EMBL/GenBank/DDBJ databases">
        <title>The Improved High-Quality Draft genome of Leptonema illini DSM 21528.</title>
        <authorList>
            <consortium name="US DOE Joint Genome Institute (JGI-PGF)"/>
            <person name="Lucas S."/>
            <person name="Copeland A."/>
            <person name="Lapidus A."/>
            <person name="Glavina del Rio T."/>
            <person name="Dalin E."/>
            <person name="Tice H."/>
            <person name="Bruce D."/>
            <person name="Goodwin L."/>
            <person name="Pitluck S."/>
            <person name="Peters L."/>
            <person name="Mikhailova N."/>
            <person name="Held B."/>
            <person name="Kyrpides N."/>
            <person name="Mavromatis K."/>
            <person name="Ivanova N."/>
            <person name="Markowitz V."/>
            <person name="Cheng J.-F."/>
            <person name="Hugenholtz P."/>
            <person name="Woyke T."/>
            <person name="Wu D."/>
            <person name="Gronow S."/>
            <person name="Wellnitz S."/>
            <person name="Brambilla E.-M."/>
            <person name="Klenk H.-P."/>
            <person name="Eisen J.A."/>
        </authorList>
    </citation>
    <scope>NUCLEOTIDE SEQUENCE [LARGE SCALE GENOMIC DNA]</scope>
    <source>
        <strain evidence="14 15">DSM 21528</strain>
    </source>
</reference>
<evidence type="ECO:0000259" key="11">
    <source>
        <dbReference type="Pfam" id="PF02355"/>
    </source>
</evidence>
<gene>
    <name evidence="9" type="primary">secD</name>
    <name evidence="14" type="ORF">Lepil_3966</name>
</gene>
<keyword evidence="15" id="KW-1185">Reference proteome</keyword>
<dbReference type="GO" id="GO:0006605">
    <property type="term" value="P:protein targeting"/>
    <property type="evidence" value="ECO:0007669"/>
    <property type="project" value="UniProtKB-UniRule"/>
</dbReference>
<dbReference type="Gene3D" id="3.30.70.3400">
    <property type="match status" value="1"/>
</dbReference>
<evidence type="ECO:0000259" key="13">
    <source>
        <dbReference type="Pfam" id="PF22599"/>
    </source>
</evidence>
<evidence type="ECO:0000256" key="3">
    <source>
        <dbReference type="ARBA" id="ARBA00022475"/>
    </source>
</evidence>
<comment type="similarity">
    <text evidence="9">Belongs to the SecD/SecF family. SecD subfamily.</text>
</comment>
<dbReference type="Gene3D" id="1.20.1640.10">
    <property type="entry name" value="Multidrug efflux transporter AcrB transmembrane domain"/>
    <property type="match status" value="1"/>
</dbReference>
<dbReference type="HAMAP" id="MF_01463_B">
    <property type="entry name" value="SecD_B"/>
    <property type="match status" value="1"/>
</dbReference>
<dbReference type="Pfam" id="PF21760">
    <property type="entry name" value="SecD_1st"/>
    <property type="match status" value="1"/>
</dbReference>
<dbReference type="InterPro" id="IPR001036">
    <property type="entry name" value="Acrflvin-R"/>
</dbReference>
<dbReference type="RefSeq" id="WP_002775467.1">
    <property type="nucleotide sequence ID" value="NZ_JH597773.1"/>
</dbReference>
<dbReference type="AlphaFoldDB" id="H2CB20"/>
<feature type="coiled-coil region" evidence="10">
    <location>
        <begin position="186"/>
        <end position="213"/>
    </location>
</feature>
<evidence type="ECO:0000256" key="1">
    <source>
        <dbReference type="ARBA" id="ARBA00004651"/>
    </source>
</evidence>
<feature type="transmembrane region" description="Helical" evidence="9">
    <location>
        <begin position="586"/>
        <end position="612"/>
    </location>
</feature>
<keyword evidence="2 9" id="KW-0813">Transport</keyword>
<comment type="subunit">
    <text evidence="9">Forms a complex with SecF. Part of the essential Sec protein translocation apparatus which comprises SecA, SecYEG and auxiliary proteins SecDF. Other proteins may also be involved.</text>
</comment>
<feature type="transmembrane region" description="Helical" evidence="9">
    <location>
        <begin position="489"/>
        <end position="509"/>
    </location>
</feature>
<dbReference type="EMBL" id="JH597773">
    <property type="protein sequence ID" value="EHQ08615.1"/>
    <property type="molecule type" value="Genomic_DNA"/>
</dbReference>
<comment type="function">
    <text evidence="9">Part of the Sec protein translocase complex. Interacts with the SecYEG preprotein conducting channel. SecDF uses the proton motive force (PMF) to complete protein translocation after the ATP-dependent function of SecA.</text>
</comment>
<evidence type="ECO:0000256" key="9">
    <source>
        <dbReference type="HAMAP-Rule" id="MF_01463"/>
    </source>
</evidence>
<keyword evidence="4 9" id="KW-0812">Transmembrane</keyword>
<proteinExistence type="inferred from homology"/>
<dbReference type="Proteomes" id="UP000005737">
    <property type="component" value="Unassembled WGS sequence"/>
</dbReference>
<dbReference type="HOGENOM" id="CLU_007894_4_3_12"/>
<keyword evidence="6 9" id="KW-1133">Transmembrane helix</keyword>
<evidence type="ECO:0000259" key="12">
    <source>
        <dbReference type="Pfam" id="PF21760"/>
    </source>
</evidence>
<dbReference type="Pfam" id="PF22599">
    <property type="entry name" value="SecDF_P1_head"/>
    <property type="match status" value="1"/>
</dbReference>
<dbReference type="FunFam" id="1.20.1640.10:FF:000004">
    <property type="entry name" value="Protein translocase subunit SecD"/>
    <property type="match status" value="1"/>
</dbReference>
<feature type="domain" description="SecDF P1 head subdomain" evidence="13">
    <location>
        <begin position="347"/>
        <end position="442"/>
    </location>
</feature>
<evidence type="ECO:0000313" key="15">
    <source>
        <dbReference type="Proteomes" id="UP000005737"/>
    </source>
</evidence>
<dbReference type="GO" id="GO:0043952">
    <property type="term" value="P:protein transport by the Sec complex"/>
    <property type="evidence" value="ECO:0007669"/>
    <property type="project" value="UniProtKB-UniRule"/>
</dbReference>
<dbReference type="InterPro" id="IPR005791">
    <property type="entry name" value="SecD"/>
</dbReference>
<comment type="caution">
    <text evidence="9">Lacks conserved residue(s) required for the propagation of feature annotation.</text>
</comment>
<keyword evidence="3 9" id="KW-1003">Cell membrane</keyword>
<dbReference type="STRING" id="183.GCA_002009735_02406"/>
<dbReference type="PRINTS" id="PR00702">
    <property type="entry name" value="ACRIFLAVINRP"/>
</dbReference>
<keyword evidence="8 9" id="KW-0472">Membrane</keyword>